<proteinExistence type="predicted"/>
<evidence type="ECO:0000256" key="3">
    <source>
        <dbReference type="PROSITE-ProRule" id="PRU00176"/>
    </source>
</evidence>
<dbReference type="InterPro" id="IPR000504">
    <property type="entry name" value="RRM_dom"/>
</dbReference>
<feature type="region of interest" description="Disordered" evidence="4">
    <location>
        <begin position="1"/>
        <end position="21"/>
    </location>
</feature>
<feature type="domain" description="RRM" evidence="5">
    <location>
        <begin position="108"/>
        <end position="186"/>
    </location>
</feature>
<name>A0A0D2LYC6_9CHLO</name>
<dbReference type="STRING" id="145388.A0A0D2LYC6"/>
<feature type="domain" description="RRM" evidence="5">
    <location>
        <begin position="211"/>
        <end position="287"/>
    </location>
</feature>
<dbReference type="Gene3D" id="3.30.70.330">
    <property type="match status" value="2"/>
</dbReference>
<dbReference type="GO" id="GO:0003729">
    <property type="term" value="F:mRNA binding"/>
    <property type="evidence" value="ECO:0007669"/>
    <property type="project" value="TreeGrafter"/>
</dbReference>
<dbReference type="PANTHER" id="PTHR48032:SF6">
    <property type="entry name" value="RNA-BINDING (RRM_RBD_RNP MOTIFS) FAMILY PROTEIN"/>
    <property type="match status" value="1"/>
</dbReference>
<accession>A0A0D2LYC6</accession>
<evidence type="ECO:0000256" key="4">
    <source>
        <dbReference type="SAM" id="MobiDB-lite"/>
    </source>
</evidence>
<evidence type="ECO:0000259" key="5">
    <source>
        <dbReference type="PROSITE" id="PS50102"/>
    </source>
</evidence>
<evidence type="ECO:0000256" key="1">
    <source>
        <dbReference type="ARBA" id="ARBA00022737"/>
    </source>
</evidence>
<sequence>MTLLSSSPDSERGPLRLAVSGGHTSPNLCGSGGATSPVPISPADLLSAAAAAAQQQHQRQLAAAAAAFCGAPDTDGCCPTMPVHALSSAGSCGTVASGGALGADDSARKLAILGLPWETTEDTLRLHFSQYGVVDAAEVMKDRFSGKSRGFGFVTFVDPLSARHALSCEHVIDGRRCEAKVALPKALLLQGDGAGGAGAGVGAGAGGVRTTRIFVARIPAAVSESQFRGYFEKFGRLQDAYMPKDHSKQAYRGIGFVTFACPESVERVLSCKHWMNGHEIAIDRATPKDDGRAPAPASDAILRPAAAAAGPRRSFDNGAGIVGPGLTPVMNYSSLLGAAAAAAASAPFSGAGAASDPFGAAIAAAAAASCYQLPGHDSAEVAAAAALPDLARRFEELGCPGAGGLGSPQAHHHPLAALHADPLPKRASAPGDAGLGAGSFGAGGLGGLLGGFGGLSTSAALQNLAKAQAALGPYGIGMGMTMGMGLPGLGMGLGLDMPLFGGSPYTDGLYKPPMTQPGLGAPRKSLDGQQHAAALAAAAAVAPRGGCGAGTGAGNGAGAGAAAQRHQGDNPVISHARAGPRIFVGKLTKDTTEADVKEYFSSADQ</sequence>
<dbReference type="Proteomes" id="UP000054498">
    <property type="component" value="Unassembled WGS sequence"/>
</dbReference>
<dbReference type="PROSITE" id="PS50102">
    <property type="entry name" value="RRM"/>
    <property type="match status" value="2"/>
</dbReference>
<dbReference type="KEGG" id="mng:MNEG_13501"/>
<dbReference type="EMBL" id="KK104083">
    <property type="protein sequence ID" value="KIY94461.1"/>
    <property type="molecule type" value="Genomic_DNA"/>
</dbReference>
<reference evidence="6 7" key="1">
    <citation type="journal article" date="2013" name="BMC Genomics">
        <title>Reconstruction of the lipid metabolism for the microalga Monoraphidium neglectum from its genome sequence reveals characteristics suitable for biofuel production.</title>
        <authorList>
            <person name="Bogen C."/>
            <person name="Al-Dilaimi A."/>
            <person name="Albersmeier A."/>
            <person name="Wichmann J."/>
            <person name="Grundmann M."/>
            <person name="Rupp O."/>
            <person name="Lauersen K.J."/>
            <person name="Blifernez-Klassen O."/>
            <person name="Kalinowski J."/>
            <person name="Goesmann A."/>
            <person name="Mussgnug J.H."/>
            <person name="Kruse O."/>
        </authorList>
    </citation>
    <scope>NUCLEOTIDE SEQUENCE [LARGE SCALE GENOMIC DNA]</scope>
    <source>
        <strain evidence="6 7">SAG 48.87</strain>
    </source>
</reference>
<dbReference type="OrthoDB" id="1875751at2759"/>
<feature type="region of interest" description="Disordered" evidence="4">
    <location>
        <begin position="554"/>
        <end position="577"/>
    </location>
</feature>
<protein>
    <submittedName>
        <fullName evidence="6">DAZ-associated protein 1</fullName>
    </submittedName>
</protein>
<dbReference type="AlphaFoldDB" id="A0A0D2LYC6"/>
<evidence type="ECO:0000313" key="7">
    <source>
        <dbReference type="Proteomes" id="UP000054498"/>
    </source>
</evidence>
<dbReference type="InterPro" id="IPR012677">
    <property type="entry name" value="Nucleotide-bd_a/b_plait_sf"/>
</dbReference>
<evidence type="ECO:0000313" key="6">
    <source>
        <dbReference type="EMBL" id="KIY94461.1"/>
    </source>
</evidence>
<dbReference type="SMART" id="SM00360">
    <property type="entry name" value="RRM"/>
    <property type="match status" value="2"/>
</dbReference>
<keyword evidence="2 3" id="KW-0694">RNA-binding</keyword>
<gene>
    <name evidence="6" type="ORF">MNEG_13501</name>
</gene>
<dbReference type="GO" id="GO:0006417">
    <property type="term" value="P:regulation of translation"/>
    <property type="evidence" value="ECO:0007669"/>
    <property type="project" value="TreeGrafter"/>
</dbReference>
<dbReference type="Pfam" id="PF00076">
    <property type="entry name" value="RRM_1"/>
    <property type="match status" value="2"/>
</dbReference>
<organism evidence="6 7">
    <name type="scientific">Monoraphidium neglectum</name>
    <dbReference type="NCBI Taxonomy" id="145388"/>
    <lineage>
        <taxon>Eukaryota</taxon>
        <taxon>Viridiplantae</taxon>
        <taxon>Chlorophyta</taxon>
        <taxon>core chlorophytes</taxon>
        <taxon>Chlorophyceae</taxon>
        <taxon>CS clade</taxon>
        <taxon>Sphaeropleales</taxon>
        <taxon>Selenastraceae</taxon>
        <taxon>Monoraphidium</taxon>
    </lineage>
</organism>
<dbReference type="GeneID" id="25730970"/>
<dbReference type="RefSeq" id="XP_013893481.1">
    <property type="nucleotide sequence ID" value="XM_014038027.1"/>
</dbReference>
<dbReference type="InterPro" id="IPR035979">
    <property type="entry name" value="RBD_domain_sf"/>
</dbReference>
<dbReference type="SUPFAM" id="SSF54928">
    <property type="entry name" value="RNA-binding domain, RBD"/>
    <property type="match status" value="2"/>
</dbReference>
<evidence type="ECO:0000256" key="2">
    <source>
        <dbReference type="ARBA" id="ARBA00022884"/>
    </source>
</evidence>
<dbReference type="PANTHER" id="PTHR48032">
    <property type="entry name" value="RNA-BINDING PROTEIN MUSASHI HOMOLOG RBP6"/>
    <property type="match status" value="1"/>
</dbReference>
<keyword evidence="1" id="KW-0677">Repeat</keyword>
<keyword evidence="7" id="KW-1185">Reference proteome</keyword>